<protein>
    <submittedName>
        <fullName evidence="1">Uncharacterized protein</fullName>
    </submittedName>
</protein>
<keyword evidence="2" id="KW-1185">Reference proteome</keyword>
<reference evidence="1 2" key="1">
    <citation type="journal article" date="2021" name="Commun. Biol.">
        <title>The genome of Shorea leprosula (Dipterocarpaceae) highlights the ecological relevance of drought in aseasonal tropical rainforests.</title>
        <authorList>
            <person name="Ng K.K.S."/>
            <person name="Kobayashi M.J."/>
            <person name="Fawcett J.A."/>
            <person name="Hatakeyama M."/>
            <person name="Paape T."/>
            <person name="Ng C.H."/>
            <person name="Ang C.C."/>
            <person name="Tnah L.H."/>
            <person name="Lee C.T."/>
            <person name="Nishiyama T."/>
            <person name="Sese J."/>
            <person name="O'Brien M.J."/>
            <person name="Copetti D."/>
            <person name="Mohd Noor M.I."/>
            <person name="Ong R.C."/>
            <person name="Putra M."/>
            <person name="Sireger I.Z."/>
            <person name="Indrioko S."/>
            <person name="Kosugi Y."/>
            <person name="Izuno A."/>
            <person name="Isagi Y."/>
            <person name="Lee S.L."/>
            <person name="Shimizu K.K."/>
        </authorList>
    </citation>
    <scope>NUCLEOTIDE SEQUENCE [LARGE SCALE GENOMIC DNA]</scope>
    <source>
        <strain evidence="1">214</strain>
    </source>
</reference>
<gene>
    <name evidence="1" type="ORF">SLEP1_g32776</name>
</gene>
<name>A0AAV5KEF9_9ROSI</name>
<evidence type="ECO:0000313" key="1">
    <source>
        <dbReference type="EMBL" id="GKV22982.1"/>
    </source>
</evidence>
<proteinExistence type="predicted"/>
<organism evidence="1 2">
    <name type="scientific">Rubroshorea leprosula</name>
    <dbReference type="NCBI Taxonomy" id="152421"/>
    <lineage>
        <taxon>Eukaryota</taxon>
        <taxon>Viridiplantae</taxon>
        <taxon>Streptophyta</taxon>
        <taxon>Embryophyta</taxon>
        <taxon>Tracheophyta</taxon>
        <taxon>Spermatophyta</taxon>
        <taxon>Magnoliopsida</taxon>
        <taxon>eudicotyledons</taxon>
        <taxon>Gunneridae</taxon>
        <taxon>Pentapetalae</taxon>
        <taxon>rosids</taxon>
        <taxon>malvids</taxon>
        <taxon>Malvales</taxon>
        <taxon>Dipterocarpaceae</taxon>
        <taxon>Rubroshorea</taxon>
    </lineage>
</organism>
<dbReference type="EMBL" id="BPVZ01000061">
    <property type="protein sequence ID" value="GKV22982.1"/>
    <property type="molecule type" value="Genomic_DNA"/>
</dbReference>
<dbReference type="Proteomes" id="UP001054252">
    <property type="component" value="Unassembled WGS sequence"/>
</dbReference>
<evidence type="ECO:0000313" key="2">
    <source>
        <dbReference type="Proteomes" id="UP001054252"/>
    </source>
</evidence>
<dbReference type="AlphaFoldDB" id="A0AAV5KEF9"/>
<sequence>MPSSYVVAQDHNFSPKHSPTWHWSKSLSTLLNCLQCRADLK</sequence>
<accession>A0AAV5KEF9</accession>
<comment type="caution">
    <text evidence="1">The sequence shown here is derived from an EMBL/GenBank/DDBJ whole genome shotgun (WGS) entry which is preliminary data.</text>
</comment>